<protein>
    <submittedName>
        <fullName evidence="2">Site-specific integrase</fullName>
    </submittedName>
</protein>
<dbReference type="RefSeq" id="WP_289162738.1">
    <property type="nucleotide sequence ID" value="NZ_JASZZN010000004.1"/>
</dbReference>
<name>A0ABT7PFJ7_9BACT</name>
<dbReference type="SUPFAM" id="SSF56349">
    <property type="entry name" value="DNA breaking-rejoining enzymes"/>
    <property type="match status" value="1"/>
</dbReference>
<dbReference type="InterPro" id="IPR011010">
    <property type="entry name" value="DNA_brk_join_enz"/>
</dbReference>
<dbReference type="EMBL" id="JASZZN010000004">
    <property type="protein sequence ID" value="MDM4015268.1"/>
    <property type="molecule type" value="Genomic_DNA"/>
</dbReference>
<comment type="caution">
    <text evidence="2">The sequence shown here is derived from an EMBL/GenBank/DDBJ whole genome shotgun (WGS) entry which is preliminary data.</text>
</comment>
<gene>
    <name evidence="2" type="ORF">QTN89_07510</name>
</gene>
<evidence type="ECO:0000313" key="3">
    <source>
        <dbReference type="Proteomes" id="UP001239462"/>
    </source>
</evidence>
<accession>A0ABT7PFJ7</accession>
<organism evidence="2 3">
    <name type="scientific">Roseiconus lacunae</name>
    <dbReference type="NCBI Taxonomy" id="2605694"/>
    <lineage>
        <taxon>Bacteria</taxon>
        <taxon>Pseudomonadati</taxon>
        <taxon>Planctomycetota</taxon>
        <taxon>Planctomycetia</taxon>
        <taxon>Pirellulales</taxon>
        <taxon>Pirellulaceae</taxon>
        <taxon>Roseiconus</taxon>
    </lineage>
</organism>
<keyword evidence="3" id="KW-1185">Reference proteome</keyword>
<evidence type="ECO:0000256" key="1">
    <source>
        <dbReference type="ARBA" id="ARBA00023172"/>
    </source>
</evidence>
<evidence type="ECO:0000313" key="2">
    <source>
        <dbReference type="EMBL" id="MDM4015268.1"/>
    </source>
</evidence>
<keyword evidence="1" id="KW-0233">DNA recombination</keyword>
<dbReference type="InterPro" id="IPR013762">
    <property type="entry name" value="Integrase-like_cat_sf"/>
</dbReference>
<reference evidence="2 3" key="1">
    <citation type="submission" date="2023-06" db="EMBL/GenBank/DDBJ databases">
        <title>Roseiconus lacunae JC819 isolated from Gulf of Mannar region, Tamil Nadu.</title>
        <authorList>
            <person name="Pk S."/>
            <person name="Ch S."/>
            <person name="Ch V.R."/>
        </authorList>
    </citation>
    <scope>NUCLEOTIDE SEQUENCE [LARGE SCALE GENOMIC DNA]</scope>
    <source>
        <strain evidence="2 3">JC819</strain>
    </source>
</reference>
<dbReference type="Gene3D" id="1.10.443.10">
    <property type="entry name" value="Intergrase catalytic core"/>
    <property type="match status" value="1"/>
</dbReference>
<dbReference type="Proteomes" id="UP001239462">
    <property type="component" value="Unassembled WGS sequence"/>
</dbReference>
<proteinExistence type="predicted"/>
<sequence>MKPPKVKGSPLTPHATGQYCARLAGKLRYFGKDHDEALRKYLSLKAGFDPDDQRLSVASVCNRFLDAQQLKVDAGTLAKRTLGDYHAMAKRFASKMGRDRKYEELLPMDFAALRASYKWNGSSTINREITMVKTMVNWAEKSGYGRPNMGPDFVSVPKRVQRVERRAKGEMMFTAFQCHQLIDRCSPQVRAMCFLGLNLGFGPSDCSKLCEADIDWDRQWYSHVRSKTGETREGWLWPETIEALREAIDCRPKPKSPDDEDLVFVTKYGNRWVRDGSSDNPLSKEISKRLKEIGIHRAGLSYYSLRRTHRTVADNARDTTAARRVMGHVAKSNDMDDVYVQRINPKRVKAVCEHVRRWFLAGRYRTVRVQLPADAKAFDGGAK</sequence>